<dbReference type="EMBL" id="JANUAE010000004">
    <property type="protein sequence ID" value="MCS3709741.1"/>
    <property type="molecule type" value="Genomic_DNA"/>
</dbReference>
<evidence type="ECO:0000313" key="2">
    <source>
        <dbReference type="Proteomes" id="UP001155057"/>
    </source>
</evidence>
<sequence>MHRPRIDYSAVVAAVMIWGLLAAGCASDIPDGIEPRNEQGLASLFSNPDTVEVFVFGEVSRTDVRWGRPSNVEDAWLEKHDYVYVRTEYDSLGTETIQEAEEDADADFTDDGETIAGNRVYVRVP</sequence>
<evidence type="ECO:0000313" key="1">
    <source>
        <dbReference type="EMBL" id="MCS3709741.1"/>
    </source>
</evidence>
<dbReference type="AlphaFoldDB" id="A0A9X2Q1Z2"/>
<reference evidence="1" key="1">
    <citation type="submission" date="2022-08" db="EMBL/GenBank/DDBJ databases">
        <title>Genomic Encyclopedia of Type Strains, Phase V (KMG-V): Genome sequencing to study the core and pangenomes of soil and plant-associated prokaryotes.</title>
        <authorList>
            <person name="Whitman W."/>
        </authorList>
    </citation>
    <scope>NUCLEOTIDE SEQUENCE</scope>
    <source>
        <strain evidence="1">SP3049</strain>
    </source>
</reference>
<name>A0A9X2Q1Z2_9BACT</name>
<dbReference type="Proteomes" id="UP001155057">
    <property type="component" value="Unassembled WGS sequence"/>
</dbReference>
<dbReference type="RefSeq" id="WP_259123545.1">
    <property type="nucleotide sequence ID" value="NZ_JANTZO010000005.1"/>
</dbReference>
<dbReference type="PROSITE" id="PS51257">
    <property type="entry name" value="PROKAR_LIPOPROTEIN"/>
    <property type="match status" value="1"/>
</dbReference>
<evidence type="ECO:0008006" key="3">
    <source>
        <dbReference type="Google" id="ProtNLM"/>
    </source>
</evidence>
<proteinExistence type="predicted"/>
<accession>A0A9X2Q1Z2</accession>
<gene>
    <name evidence="1" type="ORF">GGP61_001345</name>
</gene>
<organism evidence="1 2">
    <name type="scientific">Salinibacter ruber</name>
    <dbReference type="NCBI Taxonomy" id="146919"/>
    <lineage>
        <taxon>Bacteria</taxon>
        <taxon>Pseudomonadati</taxon>
        <taxon>Rhodothermota</taxon>
        <taxon>Rhodothermia</taxon>
        <taxon>Rhodothermales</taxon>
        <taxon>Salinibacteraceae</taxon>
        <taxon>Salinibacter</taxon>
    </lineage>
</organism>
<comment type="caution">
    <text evidence="1">The sequence shown here is derived from an EMBL/GenBank/DDBJ whole genome shotgun (WGS) entry which is preliminary data.</text>
</comment>
<protein>
    <recommendedName>
        <fullName evidence="3">Lipoprotein</fullName>
    </recommendedName>
</protein>